<sequence>MRTGPWGAGFHVVKIQGTDKACASSWRILGAIDHFFSKISYDGFRFLYTSYVRTRLEFASAAVYPCTTTGFIKLEGVQRAPTGLIAGLRGRCFAERLQASGLFLESYRRARGDIICVRRIPRGDVGPELMQYFPLRTQNRTQVHIVEGFINRITPQIPTVAEGNQPMELPSS</sequence>
<reference evidence="1 2" key="2">
    <citation type="submission" date="2018-11" db="EMBL/GenBank/DDBJ databases">
        <authorList>
            <consortium name="Pathogen Informatics"/>
        </authorList>
    </citation>
    <scope>NUCLEOTIDE SEQUENCE [LARGE SCALE GENOMIC DNA]</scope>
    <source>
        <strain evidence="1 2">Egypt</strain>
    </source>
</reference>
<reference evidence="3" key="1">
    <citation type="submission" date="2016-06" db="UniProtKB">
        <authorList>
            <consortium name="WormBaseParasite"/>
        </authorList>
    </citation>
    <scope>IDENTIFICATION</scope>
</reference>
<evidence type="ECO:0000313" key="3">
    <source>
        <dbReference type="WBParaSite" id="ECPE_0001712501-mRNA-1"/>
    </source>
</evidence>
<name>A0A183BCZ6_9TREM</name>
<organism evidence="3">
    <name type="scientific">Echinostoma caproni</name>
    <dbReference type="NCBI Taxonomy" id="27848"/>
    <lineage>
        <taxon>Eukaryota</taxon>
        <taxon>Metazoa</taxon>
        <taxon>Spiralia</taxon>
        <taxon>Lophotrochozoa</taxon>
        <taxon>Platyhelminthes</taxon>
        <taxon>Trematoda</taxon>
        <taxon>Digenea</taxon>
        <taxon>Plagiorchiida</taxon>
        <taxon>Echinostomata</taxon>
        <taxon>Echinostomatoidea</taxon>
        <taxon>Echinostomatidae</taxon>
        <taxon>Echinostoma</taxon>
    </lineage>
</organism>
<dbReference type="WBParaSite" id="ECPE_0001712501-mRNA-1">
    <property type="protein sequence ID" value="ECPE_0001712501-mRNA-1"/>
    <property type="gene ID" value="ECPE_0001712501"/>
</dbReference>
<dbReference type="AlphaFoldDB" id="A0A183BCZ6"/>
<dbReference type="OrthoDB" id="10063766at2759"/>
<dbReference type="EMBL" id="UZAN01067390">
    <property type="protein sequence ID" value="VDP94358.1"/>
    <property type="molecule type" value="Genomic_DNA"/>
</dbReference>
<keyword evidence="2" id="KW-1185">Reference proteome</keyword>
<gene>
    <name evidence="1" type="ORF">ECPE_LOCUS17081</name>
</gene>
<accession>A0A183BCZ6</accession>
<dbReference type="Proteomes" id="UP000272942">
    <property type="component" value="Unassembled WGS sequence"/>
</dbReference>
<evidence type="ECO:0000313" key="2">
    <source>
        <dbReference type="Proteomes" id="UP000272942"/>
    </source>
</evidence>
<proteinExistence type="predicted"/>
<protein>
    <submittedName>
        <fullName evidence="3">RES domain-containing protein</fullName>
    </submittedName>
</protein>
<evidence type="ECO:0000313" key="1">
    <source>
        <dbReference type="EMBL" id="VDP94358.1"/>
    </source>
</evidence>